<dbReference type="EMBL" id="JAABLP010000001">
    <property type="protein sequence ID" value="NBN62069.1"/>
    <property type="molecule type" value="Genomic_DNA"/>
</dbReference>
<sequence length="67" mass="7521">MDKDNRPGWAFAELTNAVIAHHAGAIDQAIQRAIEAGVSPDQIRLKEHLNGVQASVRKWRARRHRAD</sequence>
<reference evidence="1 2" key="1">
    <citation type="submission" date="2020-01" db="EMBL/GenBank/DDBJ databases">
        <authorList>
            <person name="Peng S.Y."/>
            <person name="Li J."/>
            <person name="Wang M."/>
            <person name="Wang L."/>
            <person name="Wang C.Q."/>
            <person name="Wang J.R."/>
        </authorList>
    </citation>
    <scope>NUCLEOTIDE SEQUENCE [LARGE SCALE GENOMIC DNA]</scope>
    <source>
        <strain evidence="1 2">XCT-34</strain>
    </source>
</reference>
<protein>
    <recommendedName>
        <fullName evidence="3">DUF305 domain-containing protein</fullName>
    </recommendedName>
</protein>
<evidence type="ECO:0008006" key="3">
    <source>
        <dbReference type="Google" id="ProtNLM"/>
    </source>
</evidence>
<comment type="caution">
    <text evidence="1">The sequence shown here is derived from an EMBL/GenBank/DDBJ whole genome shotgun (WGS) entry which is preliminary data.</text>
</comment>
<name>A0ABW9ZFW6_9HYPH</name>
<gene>
    <name evidence="1" type="ORF">GWI71_00080</name>
</gene>
<evidence type="ECO:0000313" key="2">
    <source>
        <dbReference type="Proteomes" id="UP000541347"/>
    </source>
</evidence>
<organism evidence="1 2">
    <name type="scientific">Pannonibacter tanglangensis</name>
    <dbReference type="NCBI Taxonomy" id="2750084"/>
    <lineage>
        <taxon>Bacteria</taxon>
        <taxon>Pseudomonadati</taxon>
        <taxon>Pseudomonadota</taxon>
        <taxon>Alphaproteobacteria</taxon>
        <taxon>Hyphomicrobiales</taxon>
        <taxon>Stappiaceae</taxon>
        <taxon>Pannonibacter</taxon>
    </lineage>
</organism>
<accession>A0ABW9ZFW6</accession>
<evidence type="ECO:0000313" key="1">
    <source>
        <dbReference type="EMBL" id="NBN62069.1"/>
    </source>
</evidence>
<dbReference type="RefSeq" id="WP_161672718.1">
    <property type="nucleotide sequence ID" value="NZ_JAABLP010000001.1"/>
</dbReference>
<keyword evidence="2" id="KW-1185">Reference proteome</keyword>
<dbReference type="Proteomes" id="UP000541347">
    <property type="component" value="Unassembled WGS sequence"/>
</dbReference>
<proteinExistence type="predicted"/>